<dbReference type="EMBL" id="WKPR01000020">
    <property type="protein sequence ID" value="MSB21186.1"/>
    <property type="molecule type" value="Genomic_DNA"/>
</dbReference>
<protein>
    <submittedName>
        <fullName evidence="2">Uncharacterized protein</fullName>
    </submittedName>
</protein>
<dbReference type="Proteomes" id="UP000434475">
    <property type="component" value="Unassembled WGS sequence"/>
</dbReference>
<organism evidence="2 3">
    <name type="scientific">Flavonifractor plautii</name>
    <name type="common">Fusobacterium plautii</name>
    <dbReference type="NCBI Taxonomy" id="292800"/>
    <lineage>
        <taxon>Bacteria</taxon>
        <taxon>Bacillati</taxon>
        <taxon>Bacillota</taxon>
        <taxon>Clostridia</taxon>
        <taxon>Eubacteriales</taxon>
        <taxon>Oscillospiraceae</taxon>
        <taxon>Flavonifractor</taxon>
    </lineage>
</organism>
<keyword evidence="1" id="KW-0812">Transmembrane</keyword>
<reference evidence="2 3" key="1">
    <citation type="journal article" date="2019" name="Nat. Med.">
        <title>A library of human gut bacterial isolates paired with longitudinal multiomics data enables mechanistic microbiome research.</title>
        <authorList>
            <person name="Poyet M."/>
            <person name="Groussin M."/>
            <person name="Gibbons S.M."/>
            <person name="Avila-Pacheco J."/>
            <person name="Jiang X."/>
            <person name="Kearney S.M."/>
            <person name="Perrotta A.R."/>
            <person name="Berdy B."/>
            <person name="Zhao S."/>
            <person name="Lieberman T.D."/>
            <person name="Swanson P.K."/>
            <person name="Smith M."/>
            <person name="Roesemann S."/>
            <person name="Alexander J.E."/>
            <person name="Rich S.A."/>
            <person name="Livny J."/>
            <person name="Vlamakis H."/>
            <person name="Clish C."/>
            <person name="Bullock K."/>
            <person name="Deik A."/>
            <person name="Scott J."/>
            <person name="Pierce K.A."/>
            <person name="Xavier R.J."/>
            <person name="Alm E.J."/>
        </authorList>
    </citation>
    <scope>NUCLEOTIDE SEQUENCE [LARGE SCALE GENOMIC DNA]</scope>
    <source>
        <strain evidence="2 3">BIOML-A2</strain>
    </source>
</reference>
<evidence type="ECO:0000256" key="1">
    <source>
        <dbReference type="SAM" id="Phobius"/>
    </source>
</evidence>
<sequence>MNIIQFLAANWDSVLVVLTFLVLVVVLIKRGETKVLKKILFNLVTQAEKQFGNGTGELKFAAVADWIYQRIPAVLKLLFTSEDIAKMIEEVLAEAKKAWGENENIRGYIEASTVENLLIGAEVQEVQAVRLADLADQN</sequence>
<dbReference type="AlphaFoldDB" id="A0A6I2R7N1"/>
<keyword evidence="1" id="KW-0472">Membrane</keyword>
<name>A0A6I2R7N1_FLAPL</name>
<keyword evidence="1" id="KW-1133">Transmembrane helix</keyword>
<gene>
    <name evidence="2" type="ORF">GKE97_16905</name>
</gene>
<accession>A0A6I2R7N1</accession>
<feature type="transmembrane region" description="Helical" evidence="1">
    <location>
        <begin position="6"/>
        <end position="28"/>
    </location>
</feature>
<comment type="caution">
    <text evidence="2">The sequence shown here is derived from an EMBL/GenBank/DDBJ whole genome shotgun (WGS) entry which is preliminary data.</text>
</comment>
<proteinExistence type="predicted"/>
<evidence type="ECO:0000313" key="2">
    <source>
        <dbReference type="EMBL" id="MSB21186.1"/>
    </source>
</evidence>
<dbReference type="RefSeq" id="WP_172697910.1">
    <property type="nucleotide sequence ID" value="NZ_WKPR01000020.1"/>
</dbReference>
<evidence type="ECO:0000313" key="3">
    <source>
        <dbReference type="Proteomes" id="UP000434475"/>
    </source>
</evidence>